<evidence type="ECO:0000313" key="1">
    <source>
        <dbReference type="EMBL" id="OGL87609.1"/>
    </source>
</evidence>
<dbReference type="EMBL" id="MGER01000069">
    <property type="protein sequence ID" value="OGL87609.1"/>
    <property type="molecule type" value="Genomic_DNA"/>
</dbReference>
<organism evidence="1 2">
    <name type="scientific">Candidatus Uhrbacteria bacterium RIFCSPLOWO2_02_FULL_49_11</name>
    <dbReference type="NCBI Taxonomy" id="1802409"/>
    <lineage>
        <taxon>Bacteria</taxon>
        <taxon>Candidatus Uhriibacteriota</taxon>
    </lineage>
</organism>
<evidence type="ECO:0000313" key="2">
    <source>
        <dbReference type="Proteomes" id="UP000178264"/>
    </source>
</evidence>
<name>A0A1F7VAN4_9BACT</name>
<accession>A0A1F7VAN4</accession>
<dbReference type="Proteomes" id="UP000178264">
    <property type="component" value="Unassembled WGS sequence"/>
</dbReference>
<reference evidence="1 2" key="1">
    <citation type="journal article" date="2016" name="Nat. Commun.">
        <title>Thousands of microbial genomes shed light on interconnected biogeochemical processes in an aquifer system.</title>
        <authorList>
            <person name="Anantharaman K."/>
            <person name="Brown C.T."/>
            <person name="Hug L.A."/>
            <person name="Sharon I."/>
            <person name="Castelle C.J."/>
            <person name="Probst A.J."/>
            <person name="Thomas B.C."/>
            <person name="Singh A."/>
            <person name="Wilkins M.J."/>
            <person name="Karaoz U."/>
            <person name="Brodie E.L."/>
            <person name="Williams K.H."/>
            <person name="Hubbard S.S."/>
            <person name="Banfield J.F."/>
        </authorList>
    </citation>
    <scope>NUCLEOTIDE SEQUENCE [LARGE SCALE GENOMIC DNA]</scope>
</reference>
<dbReference type="AlphaFoldDB" id="A0A1F7VAN4"/>
<proteinExistence type="predicted"/>
<protein>
    <submittedName>
        <fullName evidence="1">Uncharacterized protein</fullName>
    </submittedName>
</protein>
<gene>
    <name evidence="1" type="ORF">A3I42_04190</name>
</gene>
<comment type="caution">
    <text evidence="1">The sequence shown here is derived from an EMBL/GenBank/DDBJ whole genome shotgun (WGS) entry which is preliminary data.</text>
</comment>
<sequence>MKSIVRQSPFYHDILFFYDRYEGFKTRDEMTVGILKIDPSLADKGCDIRKFLLNLQITRKRQMDRFLANAVRNNPRLFGAIIEDAETVYREMRKLERKNPAMTTLLEEFNLTILSGKRVPVALQTKLAKLLYQCQAIEERRGQIGTLHNPIIIKRTEIKTSDGG</sequence>